<feature type="domain" description="CRAL-TRIO" evidence="2">
    <location>
        <begin position="504"/>
        <end position="663"/>
    </location>
</feature>
<reference evidence="3 4" key="1">
    <citation type="submission" date="2024-06" db="EMBL/GenBank/DDBJ databases">
        <authorList>
            <person name="Kraege A."/>
            <person name="Thomma B."/>
        </authorList>
    </citation>
    <scope>NUCLEOTIDE SEQUENCE [LARGE SCALE GENOMIC DNA]</scope>
</reference>
<accession>A0ABP1G8C8</accession>
<feature type="region of interest" description="Disordered" evidence="1">
    <location>
        <begin position="728"/>
        <end position="840"/>
    </location>
</feature>
<dbReference type="SUPFAM" id="SSF52087">
    <property type="entry name" value="CRAL/TRIO domain"/>
    <property type="match status" value="1"/>
</dbReference>
<proteinExistence type="predicted"/>
<evidence type="ECO:0000259" key="2">
    <source>
        <dbReference type="PROSITE" id="PS50191"/>
    </source>
</evidence>
<dbReference type="Proteomes" id="UP001497392">
    <property type="component" value="Unassembled WGS sequence"/>
</dbReference>
<feature type="compositionally biased region" description="Polar residues" evidence="1">
    <location>
        <begin position="737"/>
        <end position="751"/>
    </location>
</feature>
<evidence type="ECO:0000313" key="4">
    <source>
        <dbReference type="Proteomes" id="UP001497392"/>
    </source>
</evidence>
<dbReference type="Pfam" id="PF00650">
    <property type="entry name" value="CRAL_TRIO"/>
    <property type="match status" value="1"/>
</dbReference>
<feature type="region of interest" description="Disordered" evidence="1">
    <location>
        <begin position="35"/>
        <end position="236"/>
    </location>
</feature>
<dbReference type="InterPro" id="IPR001251">
    <property type="entry name" value="CRAL-TRIO_dom"/>
</dbReference>
<dbReference type="PANTHER" id="PTHR47041:SF5">
    <property type="entry name" value="SEC14 CYTOSOLIC FACTOR FAMILY PROTEIN"/>
    <property type="match status" value="1"/>
</dbReference>
<evidence type="ECO:0000256" key="1">
    <source>
        <dbReference type="SAM" id="MobiDB-lite"/>
    </source>
</evidence>
<feature type="region of interest" description="Disordered" evidence="1">
    <location>
        <begin position="642"/>
        <end position="671"/>
    </location>
</feature>
<dbReference type="EMBL" id="CAXHTA020000017">
    <property type="protein sequence ID" value="CAL5227620.1"/>
    <property type="molecule type" value="Genomic_DNA"/>
</dbReference>
<protein>
    <submittedName>
        <fullName evidence="3">G10624 protein</fullName>
    </submittedName>
</protein>
<name>A0ABP1G8C8_9CHLO</name>
<evidence type="ECO:0000313" key="3">
    <source>
        <dbReference type="EMBL" id="CAL5227620.1"/>
    </source>
</evidence>
<dbReference type="SMART" id="SM00516">
    <property type="entry name" value="SEC14"/>
    <property type="match status" value="1"/>
</dbReference>
<keyword evidence="4" id="KW-1185">Reference proteome</keyword>
<dbReference type="CDD" id="cd00170">
    <property type="entry name" value="SEC14"/>
    <property type="match status" value="1"/>
</dbReference>
<gene>
    <name evidence="3" type="primary">g10624</name>
    <name evidence="3" type="ORF">VP750_LOCUS9526</name>
</gene>
<dbReference type="PANTHER" id="PTHR47041">
    <property type="entry name" value="SEC14 CYTOSOLIC FACTOR FAMILY PROTEIN / PHOSPHOGLYCERIDE TRANSFER FAMILY PROTEIN"/>
    <property type="match status" value="1"/>
</dbReference>
<dbReference type="Gene3D" id="3.40.525.10">
    <property type="entry name" value="CRAL-TRIO lipid binding domain"/>
    <property type="match status" value="1"/>
</dbReference>
<feature type="compositionally biased region" description="Polar residues" evidence="1">
    <location>
        <begin position="650"/>
        <end position="661"/>
    </location>
</feature>
<feature type="compositionally biased region" description="Basic and acidic residues" evidence="1">
    <location>
        <begin position="48"/>
        <end position="73"/>
    </location>
</feature>
<sequence length="840" mass="91721">MRPPFPIPQWFSELQDKRRRLESQAPRWLAPAFAGISASSPGALAITGRDKNEKVAIKQAAAEEQKHEKEEAAQKQAIRSGDAEADHRSASSEPQKEARHRKDDAAGRSLGEDAHQGKHAPEQGRAPAEGPETAGKARRGNPARHLAGIWKELNDDSMDSDDDKDRDKEQEQEAGGKEADEDAGETVTQARIIAYSDSDSDDPVLPSLPFRRRRADEGSDSDNNADSSSGGSEKKGLFTWRGWNRLDKTFQAEDTGLTKKTATATRNLGGRSMALAKDGATWALILKILLVSLLRRFQPKAVTSFELLCLAVPLPDAMARWMKRSPLSDSFPAGSQAAARDLADFAAPLILARVLRAAVRLVRPEKKPKGIRRSISESVLMLREVAGEEEADRLGGALAGAPEYAVQLSAHRAALHPAELEELQRVLDAQGTKLPRDLFDSSHAELLRYAATHGMLESDSPEQRAVAIEAAAQAIQHTLEWRQKRKFLSPQQLSTWEPLIRWQGQDQEGHPLLIVHIGRLCNECQSHELAQQAADALISQVEHAVRRQMDNEVGPDQLVVVLDAQGASALQVTRKAQLCKDTAVTLNKNYPGRLHKAYLVGLPQALHWMMDTVKPVLHPQTVSSLKVCEVEDLEMPMRGYLQPAGPESPGTPSDTMANGTDNESDWATPRSTMTVPDFATLSTSVSPIPELESLAPLALEAPRVRTHVSDAGRRRVFIPDMPVTPVTERRTPRFLRRTSSSQNLAPGSATASPRLRPALKRASYSGASSSFADPSRLAHSTLRRSSSFPRSHDLKRTLSLGDLVASEPEALARGPSADLRGAAEPESAPRLAREPGQSSQ</sequence>
<organism evidence="3 4">
    <name type="scientific">Coccomyxa viridis</name>
    <dbReference type="NCBI Taxonomy" id="1274662"/>
    <lineage>
        <taxon>Eukaryota</taxon>
        <taxon>Viridiplantae</taxon>
        <taxon>Chlorophyta</taxon>
        <taxon>core chlorophytes</taxon>
        <taxon>Trebouxiophyceae</taxon>
        <taxon>Trebouxiophyceae incertae sedis</taxon>
        <taxon>Coccomyxaceae</taxon>
        <taxon>Coccomyxa</taxon>
    </lineage>
</organism>
<dbReference type="PROSITE" id="PS50191">
    <property type="entry name" value="CRAL_TRIO"/>
    <property type="match status" value="1"/>
</dbReference>
<dbReference type="InterPro" id="IPR036865">
    <property type="entry name" value="CRAL-TRIO_dom_sf"/>
</dbReference>
<comment type="caution">
    <text evidence="3">The sequence shown here is derived from an EMBL/GenBank/DDBJ whole genome shotgun (WGS) entry which is preliminary data.</text>
</comment>
<feature type="compositionally biased region" description="Basic and acidic residues" evidence="1">
    <location>
        <begin position="81"/>
        <end position="122"/>
    </location>
</feature>
<feature type="compositionally biased region" description="Basic and acidic residues" evidence="1">
    <location>
        <begin position="163"/>
        <end position="178"/>
    </location>
</feature>
<feature type="compositionally biased region" description="Low complexity" evidence="1">
    <location>
        <begin position="221"/>
        <end position="231"/>
    </location>
</feature>